<evidence type="ECO:0000256" key="7">
    <source>
        <dbReference type="ARBA" id="ARBA00022842"/>
    </source>
</evidence>
<dbReference type="PROSITE" id="PS51374">
    <property type="entry name" value="NDPK_LIKE"/>
    <property type="match status" value="1"/>
</dbReference>
<dbReference type="GO" id="GO:0004550">
    <property type="term" value="F:nucleoside diphosphate kinase activity"/>
    <property type="evidence" value="ECO:0007669"/>
    <property type="project" value="UniProtKB-EC"/>
</dbReference>
<name>A0AAD9RJX1_9HYME</name>
<evidence type="ECO:0000313" key="13">
    <source>
        <dbReference type="Proteomes" id="UP001258017"/>
    </source>
</evidence>
<dbReference type="GO" id="GO:0006228">
    <property type="term" value="P:UTP biosynthetic process"/>
    <property type="evidence" value="ECO:0007669"/>
    <property type="project" value="InterPro"/>
</dbReference>
<feature type="binding site" evidence="8">
    <location>
        <position position="112"/>
    </location>
    <ligand>
        <name>ATP</name>
        <dbReference type="ChEBI" id="CHEBI:30616"/>
    </ligand>
</feature>
<keyword evidence="13" id="KW-1185">Reference proteome</keyword>
<evidence type="ECO:0000259" key="11">
    <source>
        <dbReference type="SMART" id="SM00562"/>
    </source>
</evidence>
<dbReference type="GO" id="GO:0046872">
    <property type="term" value="F:metal ion binding"/>
    <property type="evidence" value="ECO:0007669"/>
    <property type="project" value="UniProtKB-KW"/>
</dbReference>
<dbReference type="Pfam" id="PF00334">
    <property type="entry name" value="NDK"/>
    <property type="match status" value="1"/>
</dbReference>
<dbReference type="InterPro" id="IPR034907">
    <property type="entry name" value="NDK-like_dom"/>
</dbReference>
<dbReference type="PANTHER" id="PTHR46956:SF1">
    <property type="entry name" value="NUCLEOSIDE DIPHOSPHATE KINASE 6"/>
    <property type="match status" value="1"/>
</dbReference>
<sequence length="183" mass="21223">MQARKSLELTVAVLKPHVVKSPFVLQKIRDLIIENNFKVVRTRRTILTSQEAASFYFDHKDKFFYNRLLTFMCSGPSDIHILAGHDAIIRWRKLMGPTKTYQAQYIAPDTIRGMFGLTDTRNATHGSDSPESVSREIAIFFQDFDIKRWYENEEVFYNSEKVQFDPTSFVHIVVKDSLTPLKG</sequence>
<dbReference type="EC" id="2.7.4.6" evidence="10"/>
<dbReference type="GO" id="GO:0005524">
    <property type="term" value="F:ATP binding"/>
    <property type="evidence" value="ECO:0007669"/>
    <property type="project" value="UniProtKB-KW"/>
</dbReference>
<keyword evidence="3" id="KW-0479">Metal-binding</keyword>
<dbReference type="InterPro" id="IPR037994">
    <property type="entry name" value="NDPk6"/>
</dbReference>
<evidence type="ECO:0000256" key="8">
    <source>
        <dbReference type="PROSITE-ProRule" id="PRU00706"/>
    </source>
</evidence>
<comment type="catalytic activity">
    <reaction evidence="10">
        <text>a 2'-deoxyribonucleoside 5'-diphosphate + ATP = a 2'-deoxyribonucleoside 5'-triphosphate + ADP</text>
        <dbReference type="Rhea" id="RHEA:44640"/>
        <dbReference type="ChEBI" id="CHEBI:30616"/>
        <dbReference type="ChEBI" id="CHEBI:61560"/>
        <dbReference type="ChEBI" id="CHEBI:73316"/>
        <dbReference type="ChEBI" id="CHEBI:456216"/>
        <dbReference type="EC" id="2.7.4.6"/>
    </reaction>
</comment>
<dbReference type="Proteomes" id="UP001258017">
    <property type="component" value="Unassembled WGS sequence"/>
</dbReference>
<evidence type="ECO:0000256" key="2">
    <source>
        <dbReference type="ARBA" id="ARBA00022679"/>
    </source>
</evidence>
<keyword evidence="4 10" id="KW-0547">Nucleotide-binding</keyword>
<dbReference type="InterPro" id="IPR023005">
    <property type="entry name" value="Nucleoside_diP_kinase_AS"/>
</dbReference>
<comment type="caution">
    <text evidence="12">The sequence shown here is derived from an EMBL/GenBank/DDBJ whole genome shotgun (WGS) entry which is preliminary data.</text>
</comment>
<dbReference type="SMART" id="SM00562">
    <property type="entry name" value="NDK"/>
    <property type="match status" value="1"/>
</dbReference>
<feature type="binding site" evidence="8">
    <location>
        <position position="92"/>
    </location>
    <ligand>
        <name>ATP</name>
        <dbReference type="ChEBI" id="CHEBI:30616"/>
    </ligand>
</feature>
<dbReference type="GO" id="GO:0006183">
    <property type="term" value="P:GTP biosynthetic process"/>
    <property type="evidence" value="ECO:0007669"/>
    <property type="project" value="InterPro"/>
</dbReference>
<evidence type="ECO:0000256" key="10">
    <source>
        <dbReference type="RuleBase" id="RU004013"/>
    </source>
</evidence>
<evidence type="ECO:0000256" key="5">
    <source>
        <dbReference type="ARBA" id="ARBA00022777"/>
    </source>
</evidence>
<feature type="domain" description="Nucleoside diphosphate kinase-like" evidence="11">
    <location>
        <begin position="7"/>
        <end position="148"/>
    </location>
</feature>
<dbReference type="GO" id="GO:0006241">
    <property type="term" value="P:CTP biosynthetic process"/>
    <property type="evidence" value="ECO:0007669"/>
    <property type="project" value="InterPro"/>
</dbReference>
<dbReference type="PROSITE" id="PS00469">
    <property type="entry name" value="NDPK"/>
    <property type="match status" value="1"/>
</dbReference>
<gene>
    <name evidence="12" type="ORF">KPH14_006095</name>
</gene>
<keyword evidence="2 10" id="KW-0808">Transferase</keyword>
<evidence type="ECO:0000256" key="6">
    <source>
        <dbReference type="ARBA" id="ARBA00022840"/>
    </source>
</evidence>
<dbReference type="EMBL" id="JAIFRP010000045">
    <property type="protein sequence ID" value="KAK2581052.1"/>
    <property type="molecule type" value="Genomic_DNA"/>
</dbReference>
<evidence type="ECO:0000256" key="3">
    <source>
        <dbReference type="ARBA" id="ARBA00022723"/>
    </source>
</evidence>
<dbReference type="InterPro" id="IPR001564">
    <property type="entry name" value="Nucleoside_diP_kinase"/>
</dbReference>
<keyword evidence="5 10" id="KW-0418">Kinase</keyword>
<dbReference type="InterPro" id="IPR036850">
    <property type="entry name" value="NDK-like_dom_sf"/>
</dbReference>
<organism evidence="12 13">
    <name type="scientific">Odynerus spinipes</name>
    <dbReference type="NCBI Taxonomy" id="1348599"/>
    <lineage>
        <taxon>Eukaryota</taxon>
        <taxon>Metazoa</taxon>
        <taxon>Ecdysozoa</taxon>
        <taxon>Arthropoda</taxon>
        <taxon>Hexapoda</taxon>
        <taxon>Insecta</taxon>
        <taxon>Pterygota</taxon>
        <taxon>Neoptera</taxon>
        <taxon>Endopterygota</taxon>
        <taxon>Hymenoptera</taxon>
        <taxon>Apocrita</taxon>
        <taxon>Aculeata</taxon>
        <taxon>Vespoidea</taxon>
        <taxon>Vespidae</taxon>
        <taxon>Eumeninae</taxon>
        <taxon>Odynerus</taxon>
    </lineage>
</organism>
<dbReference type="SUPFAM" id="SSF54919">
    <property type="entry name" value="Nucleoside diphosphate kinase, NDK"/>
    <property type="match status" value="1"/>
</dbReference>
<proteinExistence type="inferred from homology"/>
<comment type="cofactor">
    <cofactor evidence="1">
        <name>Mg(2+)</name>
        <dbReference type="ChEBI" id="CHEBI:18420"/>
    </cofactor>
</comment>
<protein>
    <recommendedName>
        <fullName evidence="10">Nucleoside diphosphate kinase</fullName>
        <ecNumber evidence="10">2.7.4.6</ecNumber>
    </recommendedName>
</protein>
<dbReference type="Gene3D" id="3.30.70.141">
    <property type="entry name" value="Nucleoside diphosphate kinase-like domain"/>
    <property type="match status" value="1"/>
</dbReference>
<accession>A0AAD9RJX1</accession>
<reference evidence="12" key="1">
    <citation type="submission" date="2021-08" db="EMBL/GenBank/DDBJ databases">
        <authorList>
            <person name="Misof B."/>
            <person name="Oliver O."/>
            <person name="Podsiadlowski L."/>
            <person name="Donath A."/>
            <person name="Peters R."/>
            <person name="Mayer C."/>
            <person name="Rust J."/>
            <person name="Gunkel S."/>
            <person name="Lesny P."/>
            <person name="Martin S."/>
            <person name="Oeyen J.P."/>
            <person name="Petersen M."/>
            <person name="Panagiotis P."/>
            <person name="Wilbrandt J."/>
            <person name="Tanja T."/>
        </authorList>
    </citation>
    <scope>NUCLEOTIDE SEQUENCE</scope>
    <source>
        <strain evidence="12">GBR_01_08_01A</strain>
        <tissue evidence="12">Thorax + abdomen</tissue>
    </source>
</reference>
<feature type="binding site" evidence="8">
    <location>
        <position position="122"/>
    </location>
    <ligand>
        <name>ATP</name>
        <dbReference type="ChEBI" id="CHEBI:30616"/>
    </ligand>
</feature>
<feature type="binding site" evidence="8">
    <location>
        <position position="15"/>
    </location>
    <ligand>
        <name>ATP</name>
        <dbReference type="ChEBI" id="CHEBI:30616"/>
    </ligand>
</feature>
<dbReference type="AlphaFoldDB" id="A0AAD9RJX1"/>
<evidence type="ECO:0000256" key="4">
    <source>
        <dbReference type="ARBA" id="ARBA00022741"/>
    </source>
</evidence>
<comment type="similarity">
    <text evidence="8 9">Belongs to the NDK family.</text>
</comment>
<evidence type="ECO:0000313" key="12">
    <source>
        <dbReference type="EMBL" id="KAK2581052.1"/>
    </source>
</evidence>
<feature type="active site" description="Pros-phosphohistidine intermediate" evidence="8">
    <location>
        <position position="125"/>
    </location>
</feature>
<feature type="binding site" evidence="8">
    <location>
        <position position="64"/>
    </location>
    <ligand>
        <name>ATP</name>
        <dbReference type="ChEBI" id="CHEBI:30616"/>
    </ligand>
</feature>
<evidence type="ECO:0000256" key="9">
    <source>
        <dbReference type="RuleBase" id="RU004011"/>
    </source>
</evidence>
<keyword evidence="7" id="KW-0460">Magnesium</keyword>
<dbReference type="PRINTS" id="PR01243">
    <property type="entry name" value="NUCDPKINASE"/>
</dbReference>
<dbReference type="PANTHER" id="PTHR46956">
    <property type="entry name" value="NUCLEOSIDE DIPHOSPHATE KINASE 6"/>
    <property type="match status" value="1"/>
</dbReference>
<keyword evidence="6 10" id="KW-0067">ATP-binding</keyword>
<reference evidence="12" key="2">
    <citation type="journal article" date="2023" name="Commun. Biol.">
        <title>Intrasexual cuticular hydrocarbon dimorphism in a wasp sheds light on hydrocarbon biosynthesis genes in Hymenoptera.</title>
        <authorList>
            <person name="Moris V.C."/>
            <person name="Podsiadlowski L."/>
            <person name="Martin S."/>
            <person name="Oeyen J.P."/>
            <person name="Donath A."/>
            <person name="Petersen M."/>
            <person name="Wilbrandt J."/>
            <person name="Misof B."/>
            <person name="Liedtke D."/>
            <person name="Thamm M."/>
            <person name="Scheiner R."/>
            <person name="Schmitt T."/>
            <person name="Niehuis O."/>
        </authorList>
    </citation>
    <scope>NUCLEOTIDE SEQUENCE</scope>
    <source>
        <strain evidence="12">GBR_01_08_01A</strain>
    </source>
</reference>
<evidence type="ECO:0000256" key="1">
    <source>
        <dbReference type="ARBA" id="ARBA00001946"/>
    </source>
</evidence>
<feature type="binding site" evidence="8">
    <location>
        <position position="98"/>
    </location>
    <ligand>
        <name>ATP</name>
        <dbReference type="ChEBI" id="CHEBI:30616"/>
    </ligand>
</feature>